<evidence type="ECO:0000256" key="5">
    <source>
        <dbReference type="SAM" id="SignalP"/>
    </source>
</evidence>
<reference evidence="7 8" key="1">
    <citation type="submission" date="2020-08" db="EMBL/GenBank/DDBJ databases">
        <title>Genomic Encyclopedia of Type Strains, Phase IV (KMG-IV): sequencing the most valuable type-strain genomes for metagenomic binning, comparative biology and taxonomic classification.</title>
        <authorList>
            <person name="Goeker M."/>
        </authorList>
    </citation>
    <scope>NUCLEOTIDE SEQUENCE [LARGE SCALE GENOMIC DNA]</scope>
    <source>
        <strain evidence="7 8">DSM 24696</strain>
    </source>
</reference>
<accession>A0A840QLQ6</accession>
<comment type="caution">
    <text evidence="7">The sequence shown here is derived from an EMBL/GenBank/DDBJ whole genome shotgun (WGS) entry which is preliminary data.</text>
</comment>
<evidence type="ECO:0000256" key="2">
    <source>
        <dbReference type="ARBA" id="ARBA00022448"/>
    </source>
</evidence>
<dbReference type="GO" id="GO:1904680">
    <property type="term" value="F:peptide transmembrane transporter activity"/>
    <property type="evidence" value="ECO:0007669"/>
    <property type="project" value="TreeGrafter"/>
</dbReference>
<dbReference type="RefSeq" id="WP_184662788.1">
    <property type="nucleotide sequence ID" value="NZ_JACHHB010000002.1"/>
</dbReference>
<feature type="signal peptide" evidence="5">
    <location>
        <begin position="1"/>
        <end position="24"/>
    </location>
</feature>
<dbReference type="PANTHER" id="PTHR30290">
    <property type="entry name" value="PERIPLASMIC BINDING COMPONENT OF ABC TRANSPORTER"/>
    <property type="match status" value="1"/>
</dbReference>
<dbReference type="GO" id="GO:0043190">
    <property type="term" value="C:ATP-binding cassette (ABC) transporter complex"/>
    <property type="evidence" value="ECO:0007669"/>
    <property type="project" value="InterPro"/>
</dbReference>
<evidence type="ECO:0000256" key="3">
    <source>
        <dbReference type="ARBA" id="ARBA00022729"/>
    </source>
</evidence>
<keyword evidence="3 5" id="KW-0732">Signal</keyword>
<dbReference type="GO" id="GO:0015833">
    <property type="term" value="P:peptide transport"/>
    <property type="evidence" value="ECO:0007669"/>
    <property type="project" value="TreeGrafter"/>
</dbReference>
<organism evidence="7 8">
    <name type="scientific">Texcoconibacillus texcoconensis</name>
    <dbReference type="NCBI Taxonomy" id="1095777"/>
    <lineage>
        <taxon>Bacteria</taxon>
        <taxon>Bacillati</taxon>
        <taxon>Bacillota</taxon>
        <taxon>Bacilli</taxon>
        <taxon>Bacillales</taxon>
        <taxon>Bacillaceae</taxon>
        <taxon>Texcoconibacillus</taxon>
    </lineage>
</organism>
<dbReference type="Gene3D" id="3.10.105.10">
    <property type="entry name" value="Dipeptide-binding Protein, Domain 3"/>
    <property type="match status" value="1"/>
</dbReference>
<feature type="domain" description="Solute-binding protein family 5" evidence="6">
    <location>
        <begin position="97"/>
        <end position="458"/>
    </location>
</feature>
<dbReference type="Pfam" id="PF00496">
    <property type="entry name" value="SBP_bac_5"/>
    <property type="match status" value="1"/>
</dbReference>
<sequence>MFKSKYLKAGVFSTAFALTLAGCASEPDSEEASTDIDDTDAGEEAAGDDVSAGDNDLVIGVSSDATSMDPHTSSDVPSGNAQTNIYDTLVKYDTNMELEPLLAKEWEPVEDDVWEFKLREDVYFHDGTEFNAEVVEANIERILSEETASPRAILVEIIEDIEIVDDHTIQFITEDPFAPLPAHMAHYAISIISQDVIDEDNARVEEGGQPGDYVNENPVGTGFFKFDYWDHGDKVVLKNNEDYWGENAKVDSVTLQVIPEDLTRVGELETGGAHIIDPVDTSDMTRVESADGANVYERNAASITYLGYNMEKEPFDDARVRRAISKTLNKEAMLEGILDGTGATAFGPVDETNFGYSEDVNQLDRDPEKAKELLAEAGYEDGFETTIWTNDTRERMDIAELTQAGLAEIGVDAEIEVLEWGAYLDATSAGEHDMFILGLSLGTGDADYPMHMLFHSDSVGEGNRVMMDDPEFDEMLYQARIQQDEDARLALYEDATEYLIEEAPMSFLYHPSHVMGYRDEIEGFWSDASGLYQLQDVEIN</sequence>
<dbReference type="SUPFAM" id="SSF53850">
    <property type="entry name" value="Periplasmic binding protein-like II"/>
    <property type="match status" value="1"/>
</dbReference>
<gene>
    <name evidence="7" type="ORF">HNQ41_000442</name>
</gene>
<dbReference type="PIRSF" id="PIRSF002741">
    <property type="entry name" value="MppA"/>
    <property type="match status" value="1"/>
</dbReference>
<evidence type="ECO:0000256" key="1">
    <source>
        <dbReference type="ARBA" id="ARBA00005695"/>
    </source>
</evidence>
<feature type="chain" id="PRO_5039587374" evidence="5">
    <location>
        <begin position="25"/>
        <end position="540"/>
    </location>
</feature>
<keyword evidence="2" id="KW-0813">Transport</keyword>
<dbReference type="EMBL" id="JACHHB010000002">
    <property type="protein sequence ID" value="MBB5172298.1"/>
    <property type="molecule type" value="Genomic_DNA"/>
</dbReference>
<dbReference type="PROSITE" id="PS51257">
    <property type="entry name" value="PROKAR_LIPOPROTEIN"/>
    <property type="match status" value="1"/>
</dbReference>
<dbReference type="InterPro" id="IPR000914">
    <property type="entry name" value="SBP_5_dom"/>
</dbReference>
<proteinExistence type="inferred from homology"/>
<dbReference type="InterPro" id="IPR039424">
    <property type="entry name" value="SBP_5"/>
</dbReference>
<dbReference type="InterPro" id="IPR030678">
    <property type="entry name" value="Peptide/Ni-bd"/>
</dbReference>
<evidence type="ECO:0000259" key="6">
    <source>
        <dbReference type="Pfam" id="PF00496"/>
    </source>
</evidence>
<feature type="compositionally biased region" description="Acidic residues" evidence="4">
    <location>
        <begin position="27"/>
        <end position="47"/>
    </location>
</feature>
<evidence type="ECO:0000256" key="4">
    <source>
        <dbReference type="SAM" id="MobiDB-lite"/>
    </source>
</evidence>
<dbReference type="Proteomes" id="UP000551878">
    <property type="component" value="Unassembled WGS sequence"/>
</dbReference>
<dbReference type="GO" id="GO:0042597">
    <property type="term" value="C:periplasmic space"/>
    <property type="evidence" value="ECO:0007669"/>
    <property type="project" value="UniProtKB-ARBA"/>
</dbReference>
<dbReference type="AlphaFoldDB" id="A0A840QLQ6"/>
<keyword evidence="8" id="KW-1185">Reference proteome</keyword>
<dbReference type="CDD" id="cd08499">
    <property type="entry name" value="PBP2_Ylib_like"/>
    <property type="match status" value="1"/>
</dbReference>
<dbReference type="Gene3D" id="3.40.190.10">
    <property type="entry name" value="Periplasmic binding protein-like II"/>
    <property type="match status" value="1"/>
</dbReference>
<dbReference type="Gene3D" id="3.90.76.10">
    <property type="entry name" value="Dipeptide-binding Protein, Domain 1"/>
    <property type="match status" value="1"/>
</dbReference>
<feature type="region of interest" description="Disordered" evidence="4">
    <location>
        <begin position="26"/>
        <end position="56"/>
    </location>
</feature>
<dbReference type="PANTHER" id="PTHR30290:SF9">
    <property type="entry name" value="OLIGOPEPTIDE-BINDING PROTEIN APPA"/>
    <property type="match status" value="1"/>
</dbReference>
<name>A0A840QLQ6_9BACI</name>
<evidence type="ECO:0000313" key="7">
    <source>
        <dbReference type="EMBL" id="MBB5172298.1"/>
    </source>
</evidence>
<evidence type="ECO:0000313" key="8">
    <source>
        <dbReference type="Proteomes" id="UP000551878"/>
    </source>
</evidence>
<protein>
    <submittedName>
        <fullName evidence="7">Peptide/nickel transport system substrate-binding protein</fullName>
    </submittedName>
</protein>
<comment type="similarity">
    <text evidence="1">Belongs to the bacterial solute-binding protein 5 family.</text>
</comment>